<dbReference type="KEGG" id="aace:A0U92_08105"/>
<dbReference type="Proteomes" id="UP000188937">
    <property type="component" value="Chromosome"/>
</dbReference>
<keyword evidence="2" id="KW-1185">Reference proteome</keyword>
<accession>A0A1U9KG95</accession>
<evidence type="ECO:0000313" key="1">
    <source>
        <dbReference type="EMBL" id="AQS84747.1"/>
    </source>
</evidence>
<evidence type="ECO:0000313" key="2">
    <source>
        <dbReference type="Proteomes" id="UP000188937"/>
    </source>
</evidence>
<reference evidence="1 2" key="1">
    <citation type="submission" date="2016-03" db="EMBL/GenBank/DDBJ databases">
        <title>Acetic acid bacteria sequencing.</title>
        <authorList>
            <person name="Brandt J."/>
            <person name="Jakob F."/>
            <person name="Vogel R.F."/>
        </authorList>
    </citation>
    <scope>NUCLEOTIDE SEQUENCE [LARGE SCALE GENOMIC DNA]</scope>
    <source>
        <strain evidence="1 2">TMW2.1153</strain>
    </source>
</reference>
<name>A0A1U9KG95_ACEAC</name>
<proteinExistence type="predicted"/>
<protein>
    <submittedName>
        <fullName evidence="1">Uncharacterized protein</fullName>
    </submittedName>
</protein>
<organism evidence="1 2">
    <name type="scientific">Acetobacter aceti</name>
    <dbReference type="NCBI Taxonomy" id="435"/>
    <lineage>
        <taxon>Bacteria</taxon>
        <taxon>Pseudomonadati</taxon>
        <taxon>Pseudomonadota</taxon>
        <taxon>Alphaproteobacteria</taxon>
        <taxon>Acetobacterales</taxon>
        <taxon>Acetobacteraceae</taxon>
        <taxon>Acetobacter</taxon>
        <taxon>Acetobacter subgen. Acetobacter</taxon>
    </lineage>
</organism>
<dbReference type="AlphaFoldDB" id="A0A1U9KG95"/>
<sequence>MFATKNGLTGANEEDHVKLVSLIVSSAIVGDVASRAELALRNCIEPVDAVLATVLVASELVAFDVVPDEDRMVAALLSWLPV</sequence>
<dbReference type="EMBL" id="CP014692">
    <property type="protein sequence ID" value="AQS84747.1"/>
    <property type="molecule type" value="Genomic_DNA"/>
</dbReference>
<gene>
    <name evidence="1" type="ORF">A0U92_08105</name>
</gene>